<dbReference type="Pfam" id="PF10011">
    <property type="entry name" value="DUF2254"/>
    <property type="match status" value="1"/>
</dbReference>
<protein>
    <submittedName>
        <fullName evidence="3">DUF2254 domain-containing protein</fullName>
    </submittedName>
</protein>
<feature type="region of interest" description="Disordered" evidence="1">
    <location>
        <begin position="1"/>
        <end position="42"/>
    </location>
</feature>
<feature type="compositionally biased region" description="Basic residues" evidence="1">
    <location>
        <begin position="13"/>
        <end position="27"/>
    </location>
</feature>
<evidence type="ECO:0000256" key="1">
    <source>
        <dbReference type="SAM" id="MobiDB-lite"/>
    </source>
</evidence>
<dbReference type="EMBL" id="QZEZ01000002">
    <property type="protein sequence ID" value="RJK96951.1"/>
    <property type="molecule type" value="Genomic_DNA"/>
</dbReference>
<name>A0A3A3YYX5_9ACTN</name>
<evidence type="ECO:0000313" key="3">
    <source>
        <dbReference type="EMBL" id="RJK96951.1"/>
    </source>
</evidence>
<feature type="transmembrane region" description="Helical" evidence="2">
    <location>
        <begin position="169"/>
        <end position="193"/>
    </location>
</feature>
<keyword evidence="4" id="KW-1185">Reference proteome</keyword>
<keyword evidence="2" id="KW-0812">Transmembrane</keyword>
<organism evidence="3 4">
    <name type="scientific">Vallicoccus soli</name>
    <dbReference type="NCBI Taxonomy" id="2339232"/>
    <lineage>
        <taxon>Bacteria</taxon>
        <taxon>Bacillati</taxon>
        <taxon>Actinomycetota</taxon>
        <taxon>Actinomycetes</taxon>
        <taxon>Motilibacterales</taxon>
        <taxon>Vallicoccaceae</taxon>
        <taxon>Vallicoccus</taxon>
    </lineage>
</organism>
<sequence>MRMPVRVRGSSPARRRTGRRATHGRRGRVGDGAGRSSGRRRPSSEEVRASLWFWPAVGAGTAFLVALLLLRVRPEPASGLAERTWPGDASSATALLQTVATASVTAASLTFSLTVVALQLASQQFSPRLLRSFARDWQVQAAMAVLVSAFVVSLTTLRGLDPERPLPVLALLLSLLLGLAAAVVLVAFVAHIVRRLRVHTMMESVHHDTVASIGTAYHPYGEGPEAPSPDLPGPAGGVLVPAWSSGFVSVVRPEPLVAAARRHDVVLLLGVRPGDAVVQGAPVASAFAPPGRGVPVEDLARDLAEAVVLRFERTEEQDVAFGLRQLTDIALKAVSPAVNDPTTAAEALGYCADLLVRLQGRRLGPQVVRDEGGAVRAVLPDRDLRYYLDLVCAQVRRSGRSEPVVLTALLRLLRDTAVAARDEDQRRDVADQAALVLAQLGDDVLAQDAAAVQDLHRRVGLALAGDVDAAYRDRAGETRSI</sequence>
<evidence type="ECO:0000256" key="2">
    <source>
        <dbReference type="SAM" id="Phobius"/>
    </source>
</evidence>
<dbReference type="Proteomes" id="UP000265614">
    <property type="component" value="Unassembled WGS sequence"/>
</dbReference>
<comment type="caution">
    <text evidence="3">The sequence shown here is derived from an EMBL/GenBank/DDBJ whole genome shotgun (WGS) entry which is preliminary data.</text>
</comment>
<feature type="transmembrane region" description="Helical" evidence="2">
    <location>
        <begin position="92"/>
        <end position="118"/>
    </location>
</feature>
<keyword evidence="2" id="KW-0472">Membrane</keyword>
<proteinExistence type="predicted"/>
<dbReference type="AlphaFoldDB" id="A0A3A3YYX5"/>
<dbReference type="InterPro" id="IPR018723">
    <property type="entry name" value="DUF2254_membrane"/>
</dbReference>
<keyword evidence="2" id="KW-1133">Transmembrane helix</keyword>
<reference evidence="3 4" key="1">
    <citation type="submission" date="2018-09" db="EMBL/GenBank/DDBJ databases">
        <title>YIM 75000 draft genome.</title>
        <authorList>
            <person name="Tang S."/>
            <person name="Feng Y."/>
        </authorList>
    </citation>
    <scope>NUCLEOTIDE SEQUENCE [LARGE SCALE GENOMIC DNA]</scope>
    <source>
        <strain evidence="3 4">YIM 75000</strain>
    </source>
</reference>
<evidence type="ECO:0000313" key="4">
    <source>
        <dbReference type="Proteomes" id="UP000265614"/>
    </source>
</evidence>
<gene>
    <name evidence="3" type="ORF">D5H78_06815</name>
</gene>
<feature type="transmembrane region" description="Helical" evidence="2">
    <location>
        <begin position="139"/>
        <end position="157"/>
    </location>
</feature>
<accession>A0A3A3YYX5</accession>
<feature type="transmembrane region" description="Helical" evidence="2">
    <location>
        <begin position="49"/>
        <end position="72"/>
    </location>
</feature>